<proteinExistence type="predicted"/>
<accession>A0A9N9Q397</accession>
<feature type="region of interest" description="Disordered" evidence="1">
    <location>
        <begin position="57"/>
        <end position="81"/>
    </location>
</feature>
<evidence type="ECO:0000313" key="4">
    <source>
        <dbReference type="Proteomes" id="UP000701801"/>
    </source>
</evidence>
<feature type="compositionally biased region" description="Basic and acidic residues" evidence="1">
    <location>
        <begin position="232"/>
        <end position="244"/>
    </location>
</feature>
<dbReference type="InterPro" id="IPR003121">
    <property type="entry name" value="SWIB_MDM2_domain"/>
</dbReference>
<dbReference type="PANTHER" id="PTHR13844">
    <property type="entry name" value="SWI/SNF-RELATED MATRIX-ASSOCIATED ACTIN-DEPENDENT REGULATOR OF CHROMATIN SUBFAMILY D"/>
    <property type="match status" value="1"/>
</dbReference>
<feature type="compositionally biased region" description="Basic and acidic residues" evidence="1">
    <location>
        <begin position="64"/>
        <end position="80"/>
    </location>
</feature>
<sequence>MQPHPQYRGMPQRSPHAAVAQSNQRRGIDNVSFVLTGIGCLGPMVGVHPIPSQMQAQQQAQSRASDRAKIRSQKPTDRNIPEGVEDCIIGDGVQRYRDLREIERRLDSTMMRKRLDLQDSVNRNVKRYRTLRVWISNTVEDQPWQADSLDVDTFDFSTNLDSSFRVKIEGKLLDEPAEDLDSDDSDSEDEAADPDAMDEDGKEKKKKTVIPPKEYKLSHFFKAMTVDFDRKGRDGTDQSVEWKKPALPANAKDLPNAADFDQLEFKRGGDENMNITINLTRDETPERFKLSPVLSQILDTIEATRSEVIMGIWEYVKANGLQEDDDKRSFTCDDALRTLIGGREKGYIPYLTEHILAHMTTLPPVKLQYTIRTDKAFHEDPRPTIYDIQVQVDDPLRAALISYLGNDSYTQNLIEIGRLNEHAAVLVQKISNSKSKHAFYDALSKNPTSFIAKWLSSQKRDLEVISGRATRGGGEDASGDEWRRGGKDGIWGSTNVKESVDLIVGQKARM</sequence>
<dbReference type="PROSITE" id="PS51925">
    <property type="entry name" value="SWIB_MDM2"/>
    <property type="match status" value="1"/>
</dbReference>
<dbReference type="InterPro" id="IPR036885">
    <property type="entry name" value="SWIB_MDM2_dom_sf"/>
</dbReference>
<organism evidence="3 4">
    <name type="scientific">Hymenoscyphus albidus</name>
    <dbReference type="NCBI Taxonomy" id="595503"/>
    <lineage>
        <taxon>Eukaryota</taxon>
        <taxon>Fungi</taxon>
        <taxon>Dikarya</taxon>
        <taxon>Ascomycota</taxon>
        <taxon>Pezizomycotina</taxon>
        <taxon>Leotiomycetes</taxon>
        <taxon>Helotiales</taxon>
        <taxon>Helotiaceae</taxon>
        <taxon>Hymenoscyphus</taxon>
    </lineage>
</organism>
<dbReference type="SMART" id="SM00151">
    <property type="entry name" value="SWIB"/>
    <property type="match status" value="1"/>
</dbReference>
<dbReference type="Gene3D" id="1.10.245.10">
    <property type="entry name" value="SWIB/MDM2 domain"/>
    <property type="match status" value="1"/>
</dbReference>
<feature type="region of interest" description="Disordered" evidence="1">
    <location>
        <begin position="175"/>
        <end position="209"/>
    </location>
</feature>
<protein>
    <recommendedName>
        <fullName evidence="2">DM2 domain-containing protein</fullName>
    </recommendedName>
</protein>
<dbReference type="InterPro" id="IPR019835">
    <property type="entry name" value="SWIB_domain"/>
</dbReference>
<keyword evidence="4" id="KW-1185">Reference proteome</keyword>
<dbReference type="AlphaFoldDB" id="A0A9N9Q397"/>
<evidence type="ECO:0000256" key="1">
    <source>
        <dbReference type="SAM" id="MobiDB-lite"/>
    </source>
</evidence>
<dbReference type="SUPFAM" id="SSF47592">
    <property type="entry name" value="SWIB/MDM2 domain"/>
    <property type="match status" value="1"/>
</dbReference>
<feature type="region of interest" description="Disordered" evidence="1">
    <location>
        <begin position="1"/>
        <end position="24"/>
    </location>
</feature>
<comment type="caution">
    <text evidence="3">The sequence shown here is derived from an EMBL/GenBank/DDBJ whole genome shotgun (WGS) entry which is preliminary data.</text>
</comment>
<reference evidence="3" key="1">
    <citation type="submission" date="2021-07" db="EMBL/GenBank/DDBJ databases">
        <authorList>
            <person name="Durling M."/>
        </authorList>
    </citation>
    <scope>NUCLEOTIDE SEQUENCE</scope>
</reference>
<feature type="region of interest" description="Disordered" evidence="1">
    <location>
        <begin position="467"/>
        <end position="489"/>
    </location>
</feature>
<dbReference type="EMBL" id="CAJVRM010000240">
    <property type="protein sequence ID" value="CAG8978090.1"/>
    <property type="molecule type" value="Genomic_DNA"/>
</dbReference>
<evidence type="ECO:0000259" key="2">
    <source>
        <dbReference type="PROSITE" id="PS51925"/>
    </source>
</evidence>
<dbReference type="Pfam" id="PF02201">
    <property type="entry name" value="SWIB"/>
    <property type="match status" value="1"/>
</dbReference>
<dbReference type="OrthoDB" id="10263741at2759"/>
<gene>
    <name evidence="3" type="ORF">HYALB_00000762</name>
</gene>
<dbReference type="Proteomes" id="UP000701801">
    <property type="component" value="Unassembled WGS sequence"/>
</dbReference>
<feature type="domain" description="DM2" evidence="2">
    <location>
        <begin position="283"/>
        <end position="363"/>
    </location>
</feature>
<feature type="compositionally biased region" description="Acidic residues" evidence="1">
    <location>
        <begin position="175"/>
        <end position="200"/>
    </location>
</feature>
<name>A0A9N9Q397_9HELO</name>
<evidence type="ECO:0000313" key="3">
    <source>
        <dbReference type="EMBL" id="CAG8978090.1"/>
    </source>
</evidence>
<feature type="region of interest" description="Disordered" evidence="1">
    <location>
        <begin position="232"/>
        <end position="253"/>
    </location>
</feature>
<dbReference type="CDD" id="cd10568">
    <property type="entry name" value="SWIB_like"/>
    <property type="match status" value="1"/>
</dbReference>